<sequence>MADLDASTTERRFTMPRRDAIAQARSMGGVVATTSALFDAGDASSKRTSTHLGELQTQSPSPKRSKREARSPSGTTESLESAAQRATPTAGESTSTRSATPAQHTEGAHAALSPRTSPPVPSASFWYPDGNVVIKAEATYYKVHSSRLARYCIYFTKLFADDTNDYEDRCAKVEGCPVYHVPADLDSDDFEHLLVVLETSLYVPAPAMLHHIK</sequence>
<evidence type="ECO:0000259" key="2">
    <source>
        <dbReference type="PROSITE" id="PS50097"/>
    </source>
</evidence>
<dbReference type="Proteomes" id="UP000184267">
    <property type="component" value="Unassembled WGS sequence"/>
</dbReference>
<dbReference type="PROSITE" id="PS50097">
    <property type="entry name" value="BTB"/>
    <property type="match status" value="1"/>
</dbReference>
<dbReference type="EMBL" id="MNAD01000362">
    <property type="protein sequence ID" value="OJT13781.1"/>
    <property type="molecule type" value="Genomic_DNA"/>
</dbReference>
<feature type="compositionally biased region" description="Polar residues" evidence="1">
    <location>
        <begin position="46"/>
        <end position="62"/>
    </location>
</feature>
<dbReference type="OrthoDB" id="2802798at2759"/>
<gene>
    <name evidence="3" type="ORF">TRAPUB_9676</name>
</gene>
<comment type="caution">
    <text evidence="3">The sequence shown here is derived from an EMBL/GenBank/DDBJ whole genome shotgun (WGS) entry which is preliminary data.</text>
</comment>
<evidence type="ECO:0000313" key="4">
    <source>
        <dbReference type="Proteomes" id="UP000184267"/>
    </source>
</evidence>
<organism evidence="3 4">
    <name type="scientific">Trametes pubescens</name>
    <name type="common">White-rot fungus</name>
    <dbReference type="NCBI Taxonomy" id="154538"/>
    <lineage>
        <taxon>Eukaryota</taxon>
        <taxon>Fungi</taxon>
        <taxon>Dikarya</taxon>
        <taxon>Basidiomycota</taxon>
        <taxon>Agaricomycotina</taxon>
        <taxon>Agaricomycetes</taxon>
        <taxon>Polyporales</taxon>
        <taxon>Polyporaceae</taxon>
        <taxon>Trametes</taxon>
    </lineage>
</organism>
<feature type="region of interest" description="Disordered" evidence="1">
    <location>
        <begin position="42"/>
        <end position="119"/>
    </location>
</feature>
<dbReference type="AlphaFoldDB" id="A0A1M2W1P4"/>
<name>A0A1M2W1P4_TRAPU</name>
<keyword evidence="4" id="KW-1185">Reference proteome</keyword>
<proteinExistence type="predicted"/>
<feature type="compositionally biased region" description="Polar residues" evidence="1">
    <location>
        <begin position="72"/>
        <end position="103"/>
    </location>
</feature>
<dbReference type="InterPro" id="IPR000210">
    <property type="entry name" value="BTB/POZ_dom"/>
</dbReference>
<evidence type="ECO:0000256" key="1">
    <source>
        <dbReference type="SAM" id="MobiDB-lite"/>
    </source>
</evidence>
<feature type="domain" description="BTB" evidence="2">
    <location>
        <begin position="130"/>
        <end position="200"/>
    </location>
</feature>
<reference evidence="3 4" key="1">
    <citation type="submission" date="2016-10" db="EMBL/GenBank/DDBJ databases">
        <title>Genome sequence of the basidiomycete white-rot fungus Trametes pubescens.</title>
        <authorList>
            <person name="Makela M.R."/>
            <person name="Granchi Z."/>
            <person name="Peng M."/>
            <person name="De Vries R.P."/>
            <person name="Grigoriev I."/>
            <person name="Riley R."/>
            <person name="Hilden K."/>
        </authorList>
    </citation>
    <scope>NUCLEOTIDE SEQUENCE [LARGE SCALE GENOMIC DNA]</scope>
    <source>
        <strain evidence="3 4">FBCC735</strain>
    </source>
</reference>
<accession>A0A1M2W1P4</accession>
<evidence type="ECO:0000313" key="3">
    <source>
        <dbReference type="EMBL" id="OJT13781.1"/>
    </source>
</evidence>
<protein>
    <recommendedName>
        <fullName evidence="2">BTB domain-containing protein</fullName>
    </recommendedName>
</protein>